<dbReference type="GO" id="GO:0003677">
    <property type="term" value="F:DNA binding"/>
    <property type="evidence" value="ECO:0007669"/>
    <property type="project" value="InterPro"/>
</dbReference>
<dbReference type="GO" id="GO:0005524">
    <property type="term" value="F:ATP binding"/>
    <property type="evidence" value="ECO:0007669"/>
    <property type="project" value="UniProtKB-UniRule"/>
</dbReference>
<evidence type="ECO:0000313" key="7">
    <source>
        <dbReference type="EMBL" id="SEW13088.1"/>
    </source>
</evidence>
<feature type="binding site" evidence="4">
    <location>
        <begin position="706"/>
        <end position="713"/>
    </location>
    <ligand>
        <name>ATP</name>
        <dbReference type="ChEBI" id="CHEBI:30616"/>
    </ligand>
</feature>
<evidence type="ECO:0000256" key="4">
    <source>
        <dbReference type="PROSITE-ProRule" id="PRU00289"/>
    </source>
</evidence>
<keyword evidence="1" id="KW-0677">Repeat</keyword>
<keyword evidence="3 4" id="KW-0067">ATP-binding</keyword>
<dbReference type="Proteomes" id="UP000199701">
    <property type="component" value="Unassembled WGS sequence"/>
</dbReference>
<gene>
    <name evidence="7" type="ORF">SAMN05421659_10547</name>
</gene>
<evidence type="ECO:0000256" key="3">
    <source>
        <dbReference type="ARBA" id="ARBA00022840"/>
    </source>
</evidence>
<dbReference type="EMBL" id="FOJI01000005">
    <property type="protein sequence ID" value="SEW13088.1"/>
    <property type="molecule type" value="Genomic_DNA"/>
</dbReference>
<keyword evidence="5" id="KW-0812">Transmembrane</keyword>
<organism evidence="7 8">
    <name type="scientific">[Clostridium] fimetarium</name>
    <dbReference type="NCBI Taxonomy" id="99656"/>
    <lineage>
        <taxon>Bacteria</taxon>
        <taxon>Bacillati</taxon>
        <taxon>Bacillota</taxon>
        <taxon>Clostridia</taxon>
        <taxon>Lachnospirales</taxon>
        <taxon>Lachnospiraceae</taxon>
    </lineage>
</organism>
<dbReference type="NCBIfam" id="TIGR03928">
    <property type="entry name" value="T7_EssCb_Firm"/>
    <property type="match status" value="1"/>
</dbReference>
<proteinExistence type="predicted"/>
<sequence>MDNRYKAIFSNKRIYKEVELPYDSRIVKVGTKKSCEVRFSKDQFFEEFEIVFENTGHAWQVNSEDNIYISVDGVMKLTSRILTHGEEFLIKYQDSNQEIFKVSFMLDFDFEKKDYDRIIDISNISQLRIGNSDKYEICLNEPLLGADVITVSNNNGKFSIHEGNTKYGVYVNGGKIRGSVGLSDYDFFSVVGYSFYLKYGKLYTSKSNKIQISDVNYTDSVDQTSHLKYPKFNRNTRVQYVIPVDEIEIQQPQPKPKKPRKNIIVSIIPALAMLALMVILRGFMGGGGGGTFIIYSACSMSIGIVMSVVAFIMDGKQYKDDIAEREKYYLLYIQKKETEITAIRDEELHIRETIHESLEKSVEEVRAFGRRLFEKDINDKDFLDVRIGDGAVEAKCKVKYTKQEFVDMNDDISQLPEQIDYKYRYINNAPIIARFSKSCGVGVIGQKDKLYDIMKNMTLDLSIRHFYKDIKLFYMFDSADIEQLKWLRWLKHVHNDELDITNFMCDEESKNILLELIYSVLSKRETEKRINGDIHFSTHYVVFVFDSKDIVKHPISKFFESSKEYGFTFVFFEKYEELLPKGCTDIIRLNDNDEMGIILSSMNGLMQSKFSYHTVNDGIAEEISLKLSATYVDEVSLESELTKNITIFELLHIMNIDDLDLEERWTNSKVYKSMAAPLGVKRKNEVVYLDISDKATAHGPHGLVAGTTGSGKSEILQSYVLSMASLFHPYDVGFVIIDFKGGGMANQFKDLPHLIGAITNIDGREINRSLLSIKAELVHRQELFSQNGVNHINDYIQLFKSGKVSQPLPHLIMIVDEFAELKAEFPEFMKEIVSAARIGRTLGVHLILATQKPSGVVDNQIWSNSKFKLCLKVQTKEDSNEVIKTPLAAEIVEPGRAYLQVGNNEIFELFQSAYSGDKVIEGNDENAKVYSIFSLNAWGKRELVYTNKKGSSTKAAKNQLQVMVDYISDYCSNQGIEKLNGICLPPLADKIYAYDLIPIKKDLVKGICIPIGIYDDPEQQKQDSLILNLSESNTYIVGSAQTGKTTLLQTVIYEIMNIYTPKEVNIYVIDCGNMALKVFEDAHHVGGVVLAVEEERVINLFKLLSNTIGERKKLLAQKGLGSFKAYVEAGFTDIPQILLMIDNMAAFRENYSKFDEEFLNLSREGQSVGINIIATGAQTNAIGFRVLANFGNRIAFNCNDKAEYSNLFDRCRIEPKETQGRGLCIIDKRIIEFHALISFEGEKEITRVENMKLFIKNNSKEYMSEKAIPIPEVPAIIKRSELYEANKNLYLQPYQIPIGIDYATVAYRYIDLMSVGLFAVSGKEKSGKTNFIRHILHSIQQNIFNNLTEAYVIDSDDMQLEDFNGYGFVKEYTSSASSIGFILNTIYEKLEERQTVVSKNRGKPIEEILKDEPLILLIIDNYNVIAELNKDKELQTKLNNILKQFRKLKVAIIFSDIENSSISFNSPEMMKVMKENKKFIVFDDIESVKVFDVTMKQMKEYAKPIKPGDAFLCLNGEISKVKTILND</sequence>
<dbReference type="InterPro" id="IPR027417">
    <property type="entry name" value="P-loop_NTPase"/>
</dbReference>
<dbReference type="InterPro" id="IPR050206">
    <property type="entry name" value="FtsK/SpoIIIE/SftA"/>
</dbReference>
<dbReference type="SUPFAM" id="SSF52540">
    <property type="entry name" value="P-loop containing nucleoside triphosphate hydrolases"/>
    <property type="match status" value="2"/>
</dbReference>
<keyword evidence="5" id="KW-1133">Transmembrane helix</keyword>
<dbReference type="OrthoDB" id="9807790at2"/>
<protein>
    <submittedName>
        <fullName evidence="7">DNA segregation ATPase FtsK/SpoIIIE, S-DNA-T family</fullName>
    </submittedName>
</protein>
<dbReference type="PANTHER" id="PTHR22683">
    <property type="entry name" value="SPORULATION PROTEIN RELATED"/>
    <property type="match status" value="1"/>
</dbReference>
<dbReference type="InterPro" id="IPR002543">
    <property type="entry name" value="FtsK_dom"/>
</dbReference>
<feature type="transmembrane region" description="Helical" evidence="5">
    <location>
        <begin position="263"/>
        <end position="280"/>
    </location>
</feature>
<accession>A0A1I0PFK8</accession>
<keyword evidence="5" id="KW-0472">Membrane</keyword>
<dbReference type="CDD" id="cd01127">
    <property type="entry name" value="TrwB_TraG_TraD_VirD4"/>
    <property type="match status" value="1"/>
</dbReference>
<feature type="domain" description="FtsK" evidence="6">
    <location>
        <begin position="1022"/>
        <end position="1205"/>
    </location>
</feature>
<reference evidence="7 8" key="1">
    <citation type="submission" date="2016-10" db="EMBL/GenBank/DDBJ databases">
        <authorList>
            <person name="de Groot N.N."/>
        </authorList>
    </citation>
    <scope>NUCLEOTIDE SEQUENCE [LARGE SCALE GENOMIC DNA]</scope>
    <source>
        <strain evidence="7 8">DSM 9179</strain>
    </source>
</reference>
<dbReference type="SMART" id="SM00382">
    <property type="entry name" value="AAA"/>
    <property type="match status" value="2"/>
</dbReference>
<dbReference type="Gene3D" id="3.40.50.300">
    <property type="entry name" value="P-loop containing nucleotide triphosphate hydrolases"/>
    <property type="match status" value="3"/>
</dbReference>
<dbReference type="InterPro" id="IPR003593">
    <property type="entry name" value="AAA+_ATPase"/>
</dbReference>
<evidence type="ECO:0000256" key="5">
    <source>
        <dbReference type="SAM" id="Phobius"/>
    </source>
</evidence>
<dbReference type="GO" id="GO:0016020">
    <property type="term" value="C:membrane"/>
    <property type="evidence" value="ECO:0007669"/>
    <property type="project" value="UniProtKB-SubCell"/>
</dbReference>
<dbReference type="PANTHER" id="PTHR22683:SF1">
    <property type="entry name" value="TYPE VII SECRETION SYSTEM PROTEIN ESSC"/>
    <property type="match status" value="1"/>
</dbReference>
<dbReference type="RefSeq" id="WP_092452357.1">
    <property type="nucleotide sequence ID" value="NZ_FOJI01000005.1"/>
</dbReference>
<name>A0A1I0PFK8_9FIRM</name>
<dbReference type="InterPro" id="IPR023839">
    <property type="entry name" value="Firmicutes_EssC_C"/>
</dbReference>
<feature type="binding site" evidence="4">
    <location>
        <begin position="1038"/>
        <end position="1045"/>
    </location>
    <ligand>
        <name>ATP</name>
        <dbReference type="ChEBI" id="CHEBI:30616"/>
    </ligand>
</feature>
<evidence type="ECO:0000256" key="1">
    <source>
        <dbReference type="ARBA" id="ARBA00022737"/>
    </source>
</evidence>
<feature type="domain" description="FtsK" evidence="6">
    <location>
        <begin position="683"/>
        <end position="880"/>
    </location>
</feature>
<dbReference type="STRING" id="99656.SAMN05421659_10547"/>
<evidence type="ECO:0000259" key="6">
    <source>
        <dbReference type="PROSITE" id="PS50901"/>
    </source>
</evidence>
<dbReference type="Pfam" id="PF01580">
    <property type="entry name" value="FtsK_SpoIIIE"/>
    <property type="match status" value="2"/>
</dbReference>
<keyword evidence="2 4" id="KW-0547">Nucleotide-binding</keyword>
<dbReference type="InterPro" id="IPR008984">
    <property type="entry name" value="SMAD_FHA_dom_sf"/>
</dbReference>
<feature type="transmembrane region" description="Helical" evidence="5">
    <location>
        <begin position="292"/>
        <end position="313"/>
    </location>
</feature>
<evidence type="ECO:0000313" key="8">
    <source>
        <dbReference type="Proteomes" id="UP000199701"/>
    </source>
</evidence>
<evidence type="ECO:0000256" key="2">
    <source>
        <dbReference type="ARBA" id="ARBA00022741"/>
    </source>
</evidence>
<dbReference type="SUPFAM" id="SSF49879">
    <property type="entry name" value="SMAD/FHA domain"/>
    <property type="match status" value="1"/>
</dbReference>
<keyword evidence="8" id="KW-1185">Reference proteome</keyword>
<dbReference type="PROSITE" id="PS50901">
    <property type="entry name" value="FTSK"/>
    <property type="match status" value="2"/>
</dbReference>